<protein>
    <submittedName>
        <fullName evidence="2">Uncharacterized protein</fullName>
    </submittedName>
</protein>
<feature type="coiled-coil region" evidence="1">
    <location>
        <begin position="24"/>
        <end position="86"/>
    </location>
</feature>
<sequence length="108" mass="12145">MPADALNGAAQLIDTPEHAQVALLAFLKDQLKRERARVDQLEAQVERAEGERDAARIRSAAMDAELQAARQQADQLAAAHRSIRQELVAWTSGGPLVRAWRAFWYQRR</sequence>
<reference evidence="2 3" key="1">
    <citation type="submission" date="2023-08" db="EMBL/GenBank/DDBJ databases">
        <title>The draft genome sequence of Paracraurococcus sp. LOR1-02.</title>
        <authorList>
            <person name="Kingkaew E."/>
            <person name="Tanasupawat S."/>
        </authorList>
    </citation>
    <scope>NUCLEOTIDE SEQUENCE [LARGE SCALE GENOMIC DNA]</scope>
    <source>
        <strain evidence="2 3">LOR1-02</strain>
    </source>
</reference>
<evidence type="ECO:0000313" key="3">
    <source>
        <dbReference type="Proteomes" id="UP001243009"/>
    </source>
</evidence>
<dbReference type="EMBL" id="JAUTWS010000167">
    <property type="protein sequence ID" value="MDO9714114.1"/>
    <property type="molecule type" value="Genomic_DNA"/>
</dbReference>
<dbReference type="Proteomes" id="UP001243009">
    <property type="component" value="Unassembled WGS sequence"/>
</dbReference>
<organism evidence="2 3">
    <name type="scientific">Paracraurococcus lichenis</name>
    <dbReference type="NCBI Taxonomy" id="3064888"/>
    <lineage>
        <taxon>Bacteria</taxon>
        <taxon>Pseudomonadati</taxon>
        <taxon>Pseudomonadota</taxon>
        <taxon>Alphaproteobacteria</taxon>
        <taxon>Acetobacterales</taxon>
        <taxon>Roseomonadaceae</taxon>
        <taxon>Paracraurococcus</taxon>
    </lineage>
</organism>
<accession>A0ABT9ED27</accession>
<name>A0ABT9ED27_9PROT</name>
<dbReference type="RefSeq" id="WP_305108953.1">
    <property type="nucleotide sequence ID" value="NZ_JAUTWS010000167.1"/>
</dbReference>
<proteinExistence type="predicted"/>
<comment type="caution">
    <text evidence="2">The sequence shown here is derived from an EMBL/GenBank/DDBJ whole genome shotgun (WGS) entry which is preliminary data.</text>
</comment>
<evidence type="ECO:0000313" key="2">
    <source>
        <dbReference type="EMBL" id="MDO9714114.1"/>
    </source>
</evidence>
<evidence type="ECO:0000256" key="1">
    <source>
        <dbReference type="SAM" id="Coils"/>
    </source>
</evidence>
<keyword evidence="3" id="KW-1185">Reference proteome</keyword>
<keyword evidence="1" id="KW-0175">Coiled coil</keyword>
<gene>
    <name evidence="2" type="ORF">Q7A36_37795</name>
</gene>